<feature type="domain" description="Histidine kinase/HSP90-like ATPase" evidence="10">
    <location>
        <begin position="569"/>
        <end position="664"/>
    </location>
</feature>
<evidence type="ECO:0000256" key="1">
    <source>
        <dbReference type="ARBA" id="ARBA00000085"/>
    </source>
</evidence>
<dbReference type="Gene3D" id="3.30.565.10">
    <property type="entry name" value="Histidine kinase-like ATPase, C-terminal domain"/>
    <property type="match status" value="1"/>
</dbReference>
<keyword evidence="12" id="KW-1185">Reference proteome</keyword>
<dbReference type="Pfam" id="PF07730">
    <property type="entry name" value="HisKA_3"/>
    <property type="match status" value="1"/>
</dbReference>
<gene>
    <name evidence="11" type="ORF">GA0070618_4641</name>
</gene>
<dbReference type="Proteomes" id="UP000198253">
    <property type="component" value="Chromosome I"/>
</dbReference>
<dbReference type="InterPro" id="IPR003594">
    <property type="entry name" value="HATPase_dom"/>
</dbReference>
<dbReference type="GO" id="GO:0016020">
    <property type="term" value="C:membrane"/>
    <property type="evidence" value="ECO:0007669"/>
    <property type="project" value="InterPro"/>
</dbReference>
<comment type="catalytic activity">
    <reaction evidence="1">
        <text>ATP + protein L-histidine = ADP + protein N-phospho-L-histidine.</text>
        <dbReference type="EC" id="2.7.13.3"/>
    </reaction>
</comment>
<dbReference type="PANTHER" id="PTHR24421">
    <property type="entry name" value="NITRATE/NITRITE SENSOR PROTEIN NARX-RELATED"/>
    <property type="match status" value="1"/>
</dbReference>
<evidence type="ECO:0000313" key="11">
    <source>
        <dbReference type="EMBL" id="SCF26652.1"/>
    </source>
</evidence>
<evidence type="ECO:0000256" key="8">
    <source>
        <dbReference type="ARBA" id="ARBA00023012"/>
    </source>
</evidence>
<keyword evidence="9" id="KW-1133">Transmembrane helix</keyword>
<evidence type="ECO:0000256" key="6">
    <source>
        <dbReference type="ARBA" id="ARBA00022777"/>
    </source>
</evidence>
<dbReference type="OrthoDB" id="227596at2"/>
<reference evidence="12" key="1">
    <citation type="submission" date="2016-06" db="EMBL/GenBank/DDBJ databases">
        <authorList>
            <person name="Varghese N."/>
            <person name="Submissions Spin"/>
        </authorList>
    </citation>
    <scope>NUCLEOTIDE SEQUENCE [LARGE SCALE GENOMIC DNA]</scope>
    <source>
        <strain evidence="12">DSM 43816</strain>
    </source>
</reference>
<keyword evidence="6 11" id="KW-0418">Kinase</keyword>
<dbReference type="InterPro" id="IPR036890">
    <property type="entry name" value="HATPase_C_sf"/>
</dbReference>
<dbReference type="RefSeq" id="WP_088983497.1">
    <property type="nucleotide sequence ID" value="NZ_LT607413.1"/>
</dbReference>
<feature type="transmembrane region" description="Helical" evidence="9">
    <location>
        <begin position="184"/>
        <end position="202"/>
    </location>
</feature>
<feature type="transmembrane region" description="Helical" evidence="9">
    <location>
        <begin position="143"/>
        <end position="164"/>
    </location>
</feature>
<dbReference type="EMBL" id="LT607413">
    <property type="protein sequence ID" value="SCF26652.1"/>
    <property type="molecule type" value="Genomic_DNA"/>
</dbReference>
<keyword evidence="4" id="KW-0808">Transferase</keyword>
<feature type="transmembrane region" description="Helical" evidence="9">
    <location>
        <begin position="43"/>
        <end position="64"/>
    </location>
</feature>
<dbReference type="SMART" id="SM00387">
    <property type="entry name" value="HATPase_c"/>
    <property type="match status" value="1"/>
</dbReference>
<evidence type="ECO:0000256" key="2">
    <source>
        <dbReference type="ARBA" id="ARBA00012438"/>
    </source>
</evidence>
<dbReference type="Gene3D" id="1.20.5.1930">
    <property type="match status" value="1"/>
</dbReference>
<dbReference type="GO" id="GO:0046983">
    <property type="term" value="F:protein dimerization activity"/>
    <property type="evidence" value="ECO:0007669"/>
    <property type="project" value="InterPro"/>
</dbReference>
<feature type="transmembrane region" description="Helical" evidence="9">
    <location>
        <begin position="281"/>
        <end position="305"/>
    </location>
</feature>
<evidence type="ECO:0000259" key="10">
    <source>
        <dbReference type="SMART" id="SM00387"/>
    </source>
</evidence>
<evidence type="ECO:0000256" key="4">
    <source>
        <dbReference type="ARBA" id="ARBA00022679"/>
    </source>
</evidence>
<dbReference type="PANTHER" id="PTHR24421:SF10">
    <property type="entry name" value="NITRATE_NITRITE SENSOR PROTEIN NARQ"/>
    <property type="match status" value="1"/>
</dbReference>
<dbReference type="InterPro" id="IPR050482">
    <property type="entry name" value="Sensor_HK_TwoCompSys"/>
</dbReference>
<evidence type="ECO:0000256" key="9">
    <source>
        <dbReference type="SAM" id="Phobius"/>
    </source>
</evidence>
<sequence length="667" mass="70283">MHARPPTDDARPLAARAVLAITGVLSVGSVAAWWAAAPPWHPWMLYSLVDLVVGAIYGVVAWLTLSRRAHLAAWIMAAAGVGGAVSAAAAASDMVRFRWPDLDVPLPLAGIAYWAWVPGFYALAVVLPWLLPVRPLGRAARAAVGVGVAFIVVAQVCAVTVPGVPWALSLTGPAAGVRATVDPWLEPVLVLLALVAAAGVLWRRRAAPPARRHGLGWLAVGTLLLAGAFVPLALNPLLPVRVPTPSAPLLMLGAQAFFPASVLVVVLRQRLWGLELVVRRTLVWALMTALVIATYVGGVLALRALLPASSAVPEVVVTASLAAAFQPLRHWVQRRVDRLVHGDTGQPLMRQVADRLRATDGGTQMLDAVADGISASLRLAEIRIVLAGGPDCVSPTSVALVNGDRRVGTLHAWPRPGERLDGRAAAALTDLAPVVTALAELAAAQHDLERSRQGLARARDEERRKLRRDLHDGLGPALSGVSLALAAGRNMLRPHRHLSEVAAADELLDQLVAEVDRQAAGVREIARDLLPPLLDDGALGPALDRLRERYAAAGLTVRVHAPPLRLREEDATAVYGIVAEAVRNVHRHAGVERCAVDVSTEPDGLTVSVADHGVGIGGAAGTGVGTRAMRERAEAIGAELTIGPARAGQTRPGTRVCLRLRLSEGTR</sequence>
<evidence type="ECO:0000256" key="7">
    <source>
        <dbReference type="ARBA" id="ARBA00022840"/>
    </source>
</evidence>
<dbReference type="CDD" id="cd16917">
    <property type="entry name" value="HATPase_UhpB-NarQ-NarX-like"/>
    <property type="match status" value="1"/>
</dbReference>
<dbReference type="InterPro" id="IPR011712">
    <property type="entry name" value="Sig_transdc_His_kin_sub3_dim/P"/>
</dbReference>
<keyword evidence="5" id="KW-0547">Nucleotide-binding</keyword>
<accession>A0A1C4Z0T1</accession>
<feature type="transmembrane region" description="Helical" evidence="9">
    <location>
        <begin position="214"/>
        <end position="234"/>
    </location>
</feature>
<protein>
    <recommendedName>
        <fullName evidence="2">histidine kinase</fullName>
        <ecNumber evidence="2">2.7.13.3</ecNumber>
    </recommendedName>
</protein>
<dbReference type="AlphaFoldDB" id="A0A1C4Z0T1"/>
<keyword evidence="8" id="KW-0902">Two-component regulatory system</keyword>
<dbReference type="GO" id="GO:0000155">
    <property type="term" value="F:phosphorelay sensor kinase activity"/>
    <property type="evidence" value="ECO:0007669"/>
    <property type="project" value="InterPro"/>
</dbReference>
<dbReference type="EC" id="2.7.13.3" evidence="2"/>
<evidence type="ECO:0000313" key="12">
    <source>
        <dbReference type="Proteomes" id="UP000198253"/>
    </source>
</evidence>
<dbReference type="SUPFAM" id="SSF55874">
    <property type="entry name" value="ATPase domain of HSP90 chaperone/DNA topoisomerase II/histidine kinase"/>
    <property type="match status" value="1"/>
</dbReference>
<keyword evidence="9" id="KW-0472">Membrane</keyword>
<feature type="transmembrane region" description="Helical" evidence="9">
    <location>
        <begin position="111"/>
        <end position="131"/>
    </location>
</feature>
<evidence type="ECO:0000256" key="5">
    <source>
        <dbReference type="ARBA" id="ARBA00022741"/>
    </source>
</evidence>
<feature type="transmembrane region" description="Helical" evidence="9">
    <location>
        <begin position="246"/>
        <end position="269"/>
    </location>
</feature>
<dbReference type="Pfam" id="PF02518">
    <property type="entry name" value="HATPase_c"/>
    <property type="match status" value="1"/>
</dbReference>
<keyword evidence="9" id="KW-0812">Transmembrane</keyword>
<dbReference type="GO" id="GO:0005524">
    <property type="term" value="F:ATP binding"/>
    <property type="evidence" value="ECO:0007669"/>
    <property type="project" value="UniProtKB-KW"/>
</dbReference>
<keyword evidence="3" id="KW-0597">Phosphoprotein</keyword>
<keyword evidence="7" id="KW-0067">ATP-binding</keyword>
<evidence type="ECO:0000256" key="3">
    <source>
        <dbReference type="ARBA" id="ARBA00022553"/>
    </source>
</evidence>
<dbReference type="InParanoid" id="A0A1C4Z0T1"/>
<name>A0A1C4Z0T1_MICEC</name>
<proteinExistence type="predicted"/>
<feature type="transmembrane region" description="Helical" evidence="9">
    <location>
        <begin position="71"/>
        <end position="91"/>
    </location>
</feature>
<feature type="transmembrane region" description="Helical" evidence="9">
    <location>
        <begin position="12"/>
        <end position="37"/>
    </location>
</feature>
<organism evidence="11 12">
    <name type="scientific">Micromonospora echinospora</name>
    <name type="common">Micromonospora purpurea</name>
    <dbReference type="NCBI Taxonomy" id="1877"/>
    <lineage>
        <taxon>Bacteria</taxon>
        <taxon>Bacillati</taxon>
        <taxon>Actinomycetota</taxon>
        <taxon>Actinomycetes</taxon>
        <taxon>Micromonosporales</taxon>
        <taxon>Micromonosporaceae</taxon>
        <taxon>Micromonospora</taxon>
    </lineage>
</organism>